<evidence type="ECO:0000256" key="1">
    <source>
        <dbReference type="ARBA" id="ARBA00022443"/>
    </source>
</evidence>
<feature type="compositionally biased region" description="Basic and acidic residues" evidence="4">
    <location>
        <begin position="368"/>
        <end position="385"/>
    </location>
</feature>
<organism evidence="6 7">
    <name type="scientific">Pelobates cultripes</name>
    <name type="common">Western spadefoot toad</name>
    <dbReference type="NCBI Taxonomy" id="61616"/>
    <lineage>
        <taxon>Eukaryota</taxon>
        <taxon>Metazoa</taxon>
        <taxon>Chordata</taxon>
        <taxon>Craniata</taxon>
        <taxon>Vertebrata</taxon>
        <taxon>Euteleostomi</taxon>
        <taxon>Amphibia</taxon>
        <taxon>Batrachia</taxon>
        <taxon>Anura</taxon>
        <taxon>Pelobatoidea</taxon>
        <taxon>Pelobatidae</taxon>
        <taxon>Pelobates</taxon>
    </lineage>
</organism>
<dbReference type="SUPFAM" id="SSF50044">
    <property type="entry name" value="SH3-domain"/>
    <property type="match status" value="1"/>
</dbReference>
<dbReference type="Gene3D" id="1.10.150.50">
    <property type="entry name" value="Transcription Factor, Ets-1"/>
    <property type="match status" value="1"/>
</dbReference>
<dbReference type="GO" id="GO:0005737">
    <property type="term" value="C:cytoplasm"/>
    <property type="evidence" value="ECO:0007669"/>
    <property type="project" value="TreeGrafter"/>
</dbReference>
<keyword evidence="2" id="KW-0597">Phosphoprotein</keyword>
<dbReference type="SMART" id="SM00454">
    <property type="entry name" value="SAM"/>
    <property type="match status" value="1"/>
</dbReference>
<dbReference type="Gene3D" id="2.30.30.40">
    <property type="entry name" value="SH3 Domains"/>
    <property type="match status" value="1"/>
</dbReference>
<dbReference type="Pfam" id="PF07647">
    <property type="entry name" value="SAM_2"/>
    <property type="match status" value="1"/>
</dbReference>
<dbReference type="Proteomes" id="UP001295444">
    <property type="component" value="Chromosome 09"/>
</dbReference>
<dbReference type="SMART" id="SM00326">
    <property type="entry name" value="SH3"/>
    <property type="match status" value="1"/>
</dbReference>
<dbReference type="GO" id="GO:0002821">
    <property type="term" value="P:positive regulation of adaptive immune response"/>
    <property type="evidence" value="ECO:0007669"/>
    <property type="project" value="TreeGrafter"/>
</dbReference>
<proteinExistence type="predicted"/>
<dbReference type="PROSITE" id="PS50002">
    <property type="entry name" value="SH3"/>
    <property type="match status" value="1"/>
</dbReference>
<dbReference type="InterPro" id="IPR013761">
    <property type="entry name" value="SAM/pointed_sf"/>
</dbReference>
<dbReference type="PANTHER" id="PTHR12301:SF5">
    <property type="entry name" value="SAM AND SH3 DOMAIN-CONTAINING PROTEIN 3"/>
    <property type="match status" value="1"/>
</dbReference>
<dbReference type="GO" id="GO:0005634">
    <property type="term" value="C:nucleus"/>
    <property type="evidence" value="ECO:0007669"/>
    <property type="project" value="TreeGrafter"/>
</dbReference>
<feature type="region of interest" description="Disordered" evidence="4">
    <location>
        <begin position="368"/>
        <end position="394"/>
    </location>
</feature>
<reference evidence="6" key="1">
    <citation type="submission" date="2022-03" db="EMBL/GenBank/DDBJ databases">
        <authorList>
            <person name="Alioto T."/>
            <person name="Alioto T."/>
            <person name="Gomez Garrido J."/>
        </authorList>
    </citation>
    <scope>NUCLEOTIDE SEQUENCE</scope>
</reference>
<accession>A0AAD1SYD9</accession>
<dbReference type="Pfam" id="PF07653">
    <property type="entry name" value="SH3_2"/>
    <property type="match status" value="1"/>
</dbReference>
<evidence type="ECO:0000256" key="3">
    <source>
        <dbReference type="PROSITE-ProRule" id="PRU00192"/>
    </source>
</evidence>
<evidence type="ECO:0000313" key="6">
    <source>
        <dbReference type="EMBL" id="CAH2314837.1"/>
    </source>
</evidence>
<dbReference type="Pfam" id="PF12485">
    <property type="entry name" value="SPIDER"/>
    <property type="match status" value="1"/>
</dbReference>
<dbReference type="AlphaFoldDB" id="A0AAD1SYD9"/>
<dbReference type="GO" id="GO:0002639">
    <property type="term" value="P:positive regulation of immunoglobulin production"/>
    <property type="evidence" value="ECO:0007669"/>
    <property type="project" value="TreeGrafter"/>
</dbReference>
<dbReference type="EMBL" id="OW240920">
    <property type="protein sequence ID" value="CAH2314837.1"/>
    <property type="molecule type" value="Genomic_DNA"/>
</dbReference>
<evidence type="ECO:0000259" key="5">
    <source>
        <dbReference type="PROSITE" id="PS50002"/>
    </source>
</evidence>
<dbReference type="InterPro" id="IPR001452">
    <property type="entry name" value="SH3_domain"/>
</dbReference>
<dbReference type="SUPFAM" id="SSF47769">
    <property type="entry name" value="SAM/Pointed domain"/>
    <property type="match status" value="1"/>
</dbReference>
<sequence length="394" mass="44488">MLRRKPSNASDKDPTQKKKLSLQRSSSFKDFGKSKPSSPIVTDKEFNLENDIPEDDAGVGTQGSEDTKHSGGKLSKKWRAVISRTMNRKMGKNVMKAMADEIMDQHDPSSPISLDGSVDGNLGRKLSDPEEDLHTPLSRQASSGSEVWSPSYMSNNRDSMNVENMSPPYTGPFCGKAKVHTDFIPSPYERDSLKLCKGDIIHIIEKPPVGTWTGMLNNKVGSFKFIYVDILPEETEQPKKHRTHGRSKRLKPKSLQELLERINMQEHIPTLMLNGYQTTEDFKDLKENHLIELNITDPQDRVKLLTAAEFLLDYDTGSESEDLTEQCSLNQIFHIPRDSGCYEDQDNLDNSRDETDLGNIEENLQKLSMDESNVKKHTEIEKPLTVDEMSSSIS</sequence>
<protein>
    <submittedName>
        <fullName evidence="6">SAM and SH3 domain-containing 3 isoform X1</fullName>
    </submittedName>
</protein>
<dbReference type="PANTHER" id="PTHR12301">
    <property type="entry name" value="SAM-DOMAIN, SH3 AND NUCLEAR LOCALIZATION SIGNALS PROTEIN RELATED"/>
    <property type="match status" value="1"/>
</dbReference>
<evidence type="ECO:0000313" key="7">
    <source>
        <dbReference type="Proteomes" id="UP001295444"/>
    </source>
</evidence>
<gene>
    <name evidence="6" type="ORF">PECUL_23A056756</name>
</gene>
<keyword evidence="1 3" id="KW-0728">SH3 domain</keyword>
<keyword evidence="7" id="KW-1185">Reference proteome</keyword>
<dbReference type="GO" id="GO:0030890">
    <property type="term" value="P:positive regulation of B cell proliferation"/>
    <property type="evidence" value="ECO:0007669"/>
    <property type="project" value="TreeGrafter"/>
</dbReference>
<feature type="domain" description="SH3" evidence="5">
    <location>
        <begin position="172"/>
        <end position="233"/>
    </location>
</feature>
<name>A0AAD1SYD9_PELCU</name>
<feature type="region of interest" description="Disordered" evidence="4">
    <location>
        <begin position="105"/>
        <end position="152"/>
    </location>
</feature>
<feature type="compositionally biased region" description="Polar residues" evidence="4">
    <location>
        <begin position="137"/>
        <end position="152"/>
    </location>
</feature>
<dbReference type="InterPro" id="IPR001660">
    <property type="entry name" value="SAM"/>
</dbReference>
<dbReference type="InterPro" id="IPR051725">
    <property type="entry name" value="SAM-SH3_domain_protein"/>
</dbReference>
<dbReference type="CDD" id="cd09493">
    <property type="entry name" value="SAM_SASH-like"/>
    <property type="match status" value="1"/>
</dbReference>
<dbReference type="InterPro" id="IPR036028">
    <property type="entry name" value="SH3-like_dom_sf"/>
</dbReference>
<feature type="compositionally biased region" description="Basic and acidic residues" evidence="4">
    <location>
        <begin position="125"/>
        <end position="134"/>
    </location>
</feature>
<evidence type="ECO:0000256" key="4">
    <source>
        <dbReference type="SAM" id="MobiDB-lite"/>
    </source>
</evidence>
<feature type="region of interest" description="Disordered" evidence="4">
    <location>
        <begin position="1"/>
        <end position="74"/>
    </location>
</feature>
<dbReference type="InterPro" id="IPR021090">
    <property type="entry name" value="SPIDER"/>
</dbReference>
<evidence type="ECO:0000256" key="2">
    <source>
        <dbReference type="ARBA" id="ARBA00022553"/>
    </source>
</evidence>